<dbReference type="Proteomes" id="UP000317977">
    <property type="component" value="Unassembled WGS sequence"/>
</dbReference>
<dbReference type="EMBL" id="SJPX01000003">
    <property type="protein sequence ID" value="TWU52038.1"/>
    <property type="molecule type" value="Genomic_DNA"/>
</dbReference>
<evidence type="ECO:0000313" key="2">
    <source>
        <dbReference type="Proteomes" id="UP000317977"/>
    </source>
</evidence>
<sequence>MTQPSRCADCDGELEVGFIPDVSMGAALQTAWHRGVPDDKTILDYLKFGPGVKYDRSQLLPVRAFRCKACGLLRLYANDQTA</sequence>
<protein>
    <submittedName>
        <fullName evidence="1">Uncharacterized protein</fullName>
    </submittedName>
</protein>
<reference evidence="1 2" key="1">
    <citation type="submission" date="2019-02" db="EMBL/GenBank/DDBJ databases">
        <title>Deep-cultivation of Planctomycetes and their phenomic and genomic characterization uncovers novel biology.</title>
        <authorList>
            <person name="Wiegand S."/>
            <person name="Jogler M."/>
            <person name="Boedeker C."/>
            <person name="Pinto D."/>
            <person name="Vollmers J."/>
            <person name="Rivas-Marin E."/>
            <person name="Kohn T."/>
            <person name="Peeters S.H."/>
            <person name="Heuer A."/>
            <person name="Rast P."/>
            <person name="Oberbeckmann S."/>
            <person name="Bunk B."/>
            <person name="Jeske O."/>
            <person name="Meyerdierks A."/>
            <person name="Storesund J.E."/>
            <person name="Kallscheuer N."/>
            <person name="Luecker S."/>
            <person name="Lage O.M."/>
            <person name="Pohl T."/>
            <person name="Merkel B.J."/>
            <person name="Hornburger P."/>
            <person name="Mueller R.-W."/>
            <person name="Bruemmer F."/>
            <person name="Labrenz M."/>
            <person name="Spormann A.M."/>
            <person name="Op Den Camp H."/>
            <person name="Overmann J."/>
            <person name="Amann R."/>
            <person name="Jetten M.S.M."/>
            <person name="Mascher T."/>
            <person name="Medema M.H."/>
            <person name="Devos D.P."/>
            <person name="Kaster A.-K."/>
            <person name="Ovreas L."/>
            <person name="Rohde M."/>
            <person name="Galperin M.Y."/>
            <person name="Jogler C."/>
        </authorList>
    </citation>
    <scope>NUCLEOTIDE SEQUENCE [LARGE SCALE GENOMIC DNA]</scope>
    <source>
        <strain evidence="1 2">Poly59</strain>
    </source>
</reference>
<comment type="caution">
    <text evidence="1">The sequence shown here is derived from an EMBL/GenBank/DDBJ whole genome shotgun (WGS) entry which is preliminary data.</text>
</comment>
<dbReference type="AlphaFoldDB" id="A0A5C6ESQ5"/>
<gene>
    <name evidence="1" type="ORF">Poly59_36350</name>
</gene>
<accession>A0A5C6ESQ5</accession>
<proteinExistence type="predicted"/>
<dbReference type="RefSeq" id="WP_146535257.1">
    <property type="nucleotide sequence ID" value="NZ_SJPX01000003.1"/>
</dbReference>
<keyword evidence="2" id="KW-1185">Reference proteome</keyword>
<dbReference type="OrthoDB" id="7573292at2"/>
<organism evidence="1 2">
    <name type="scientific">Rubripirellula reticaptiva</name>
    <dbReference type="NCBI Taxonomy" id="2528013"/>
    <lineage>
        <taxon>Bacteria</taxon>
        <taxon>Pseudomonadati</taxon>
        <taxon>Planctomycetota</taxon>
        <taxon>Planctomycetia</taxon>
        <taxon>Pirellulales</taxon>
        <taxon>Pirellulaceae</taxon>
        <taxon>Rubripirellula</taxon>
    </lineage>
</organism>
<evidence type="ECO:0000313" key="1">
    <source>
        <dbReference type="EMBL" id="TWU52038.1"/>
    </source>
</evidence>
<name>A0A5C6ESQ5_9BACT</name>